<feature type="transmembrane region" description="Helical" evidence="1">
    <location>
        <begin position="57"/>
        <end position="80"/>
    </location>
</feature>
<accession>A0A9Q1BCA9</accession>
<evidence type="ECO:0000256" key="1">
    <source>
        <dbReference type="SAM" id="Phobius"/>
    </source>
</evidence>
<proteinExistence type="predicted"/>
<feature type="transmembrane region" description="Helical" evidence="1">
    <location>
        <begin position="25"/>
        <end position="45"/>
    </location>
</feature>
<keyword evidence="1" id="KW-1133">Transmembrane helix</keyword>
<keyword evidence="3" id="KW-1185">Reference proteome</keyword>
<evidence type="ECO:0000313" key="2">
    <source>
        <dbReference type="EMBL" id="KAJ8021365.1"/>
    </source>
</evidence>
<dbReference type="AlphaFoldDB" id="A0A9Q1BCA9"/>
<keyword evidence="1" id="KW-0812">Transmembrane</keyword>
<organism evidence="2 3">
    <name type="scientific">Holothuria leucospilota</name>
    <name type="common">Black long sea cucumber</name>
    <name type="synonym">Mertensiothuria leucospilota</name>
    <dbReference type="NCBI Taxonomy" id="206669"/>
    <lineage>
        <taxon>Eukaryota</taxon>
        <taxon>Metazoa</taxon>
        <taxon>Echinodermata</taxon>
        <taxon>Eleutherozoa</taxon>
        <taxon>Echinozoa</taxon>
        <taxon>Holothuroidea</taxon>
        <taxon>Aspidochirotacea</taxon>
        <taxon>Aspidochirotida</taxon>
        <taxon>Holothuriidae</taxon>
        <taxon>Holothuria</taxon>
    </lineage>
</organism>
<keyword evidence="1" id="KW-0472">Membrane</keyword>
<feature type="transmembrane region" description="Helical" evidence="1">
    <location>
        <begin position="124"/>
        <end position="150"/>
    </location>
</feature>
<dbReference type="Proteomes" id="UP001152320">
    <property type="component" value="Chromosome 21"/>
</dbReference>
<reference evidence="2" key="1">
    <citation type="submission" date="2021-10" db="EMBL/GenBank/DDBJ databases">
        <title>Tropical sea cucumber genome reveals ecological adaptation and Cuvierian tubules defense mechanism.</title>
        <authorList>
            <person name="Chen T."/>
        </authorList>
    </citation>
    <scope>NUCLEOTIDE SEQUENCE</scope>
    <source>
        <strain evidence="2">Nanhai2018</strain>
        <tissue evidence="2">Muscle</tissue>
    </source>
</reference>
<evidence type="ECO:0000313" key="3">
    <source>
        <dbReference type="Proteomes" id="UP001152320"/>
    </source>
</evidence>
<gene>
    <name evidence="2" type="ORF">HOLleu_38537</name>
</gene>
<sequence>MWWYLFPHCMYHLIRWFPKNNRLKIRILILLLSFSLVLPQVYVLLLDQSTRYCGQHLFGLLIVSIVLTFIMLGFLVLFVVMDPVPFEVKFGFHVFGGLTCIVGIIYLVLSSLAYECQNNTPALYYFSLATAVLCGISMGLYVFLLPFWILNRVYRNSVLDSKSRTGVCYEPVNCCSCIWHI</sequence>
<dbReference type="EMBL" id="JAIZAY010000021">
    <property type="protein sequence ID" value="KAJ8021365.1"/>
    <property type="molecule type" value="Genomic_DNA"/>
</dbReference>
<name>A0A9Q1BCA9_HOLLE</name>
<dbReference type="OrthoDB" id="6017175at2759"/>
<protein>
    <submittedName>
        <fullName evidence="2">Uncharacterized protein</fullName>
    </submittedName>
</protein>
<feature type="transmembrane region" description="Helical" evidence="1">
    <location>
        <begin position="92"/>
        <end position="112"/>
    </location>
</feature>
<comment type="caution">
    <text evidence="2">The sequence shown here is derived from an EMBL/GenBank/DDBJ whole genome shotgun (WGS) entry which is preliminary data.</text>
</comment>